<feature type="coiled-coil region" evidence="1">
    <location>
        <begin position="809"/>
        <end position="850"/>
    </location>
</feature>
<reference evidence="4 5" key="1">
    <citation type="submission" date="2017-12" db="EMBL/GenBank/DDBJ databases">
        <title>Sequencing, de novo assembly and annotation of complete genome of a new Thraustochytrid species, strain FCC1311.</title>
        <authorList>
            <person name="Sedici K."/>
            <person name="Godart F."/>
            <person name="Aiese Cigliano R."/>
            <person name="Sanseverino W."/>
            <person name="Barakat M."/>
            <person name="Ortet P."/>
            <person name="Marechal E."/>
            <person name="Cagnac O."/>
            <person name="Amato A."/>
        </authorList>
    </citation>
    <scope>NUCLEOTIDE SEQUENCE [LARGE SCALE GENOMIC DNA]</scope>
</reference>
<feature type="region of interest" description="Disordered" evidence="2">
    <location>
        <begin position="105"/>
        <end position="133"/>
    </location>
</feature>
<feature type="coiled-coil region" evidence="1">
    <location>
        <begin position="561"/>
        <end position="591"/>
    </location>
</feature>
<dbReference type="EMBL" id="BEYU01000023">
    <property type="protein sequence ID" value="GBG26758.1"/>
    <property type="molecule type" value="Genomic_DNA"/>
</dbReference>
<name>A0A2R5GAI6_9STRA</name>
<feature type="compositionally biased region" description="Basic and acidic residues" evidence="2">
    <location>
        <begin position="1122"/>
        <end position="1136"/>
    </location>
</feature>
<dbReference type="Gene3D" id="3.80.10.10">
    <property type="entry name" value="Ribonuclease Inhibitor"/>
    <property type="match status" value="1"/>
</dbReference>
<gene>
    <name evidence="4" type="ORF">FCC1311_029792</name>
</gene>
<accession>A0A2R5GAI6</accession>
<sequence length="1183" mass="131628">MLRENGRRWKRKYEQEKAVNKELGKRSKRWRAQSEVLENEIKDLEEKLSAQAALLERVSPVSTLHSPQPWWSTTPDSTARNSAADSPQLSTPLVALRTVDEEGLIESVGPEQVGSDTTPSNSPLRVNVDRSPPPENTQLTRCELFTHVITIDKSKELTSCWPLSARSSVPPNVEQFCFLAGSVATPASFVFMLSGECSTPLTRGFSCLDNATYGICLSDGTTCECILTKKPLFRLLEQVLRAMYGLGEDDRSAFLSALTESAAKVNVAHIGPGWKFTAVDDQVRWMWPERCATRLDLFVEWGLPTLLETMPLDQLLFLVGCLLLELKVVLVSSDLRRVTSAAFALLPFLRPCAWVQPFIPLLPPSLSVVCDAPVPVLVGAAEVPSEVRDIDGSMHSPCRDNGRQEAVVVRLDQGRLDLSEALSTSYHALKLPGLSELYLATRDVEDPTVLLSLVQDHRGSKVLREISHALVTEIRTDYPGLGWLDLSEHQIAVVENLELLPTLIILDLAGNQIGSFDVRSVECLRALETLNLARNHIQVVSGGQFPINPSLRKVDLSFNAIADLREENEHIQEARRAMERERAAMAEERALVTQVLQQLEAVRAQQEVQRPGQRRAQSYVQDVVGPDEESQASLGNETSVIVSASKRPTTEIAVGTSPREARASAQTWTVDHHNASVQTQDTFQLETLRLQNAVAEATASAEAAKHRANELEAKLHESQCELSDWKERLRESEGALKQMRKENATLTLQAQRKGFREESRLEALEGLLVAQERAIVNSRERGEDASADTLVAAWREKVFALLIQDRAARLEAKRTGTRHTQELEELRKELEASQQTCERLRRERDTSVAQARGLERSCHEATMTSQRRMTEVFRAKETMLAVAAKVDGDTVTLGAVLNRVKRYEDRLQLLPLKLRELALRVADAKDAWRRERAARTAAEKEIARAFEKMADLSEKLSVARNHLAEKSARVDSLECRIVELEQTLARTQSEAEKNLRATIEDMEAKSSEQHKELEDTRAALEAELSSARVCVKQQERELARLVDEAAREEASRVAFLEDRLRRKDTEVQNLRRERNALLGTLRDAERRGLLPGLGLAAPIKRPQVASESEVENGATSLTENARPSRPEGTQEERRPVESAAMSASILGLLDDADAASASASDDDDEDRILEMLLGQAMADGRGA</sequence>
<dbReference type="AlphaFoldDB" id="A0A2R5GAI6"/>
<dbReference type="SMART" id="SM00799">
    <property type="entry name" value="DENN"/>
    <property type="match status" value="1"/>
</dbReference>
<dbReference type="InterPro" id="IPR001611">
    <property type="entry name" value="Leu-rich_rpt"/>
</dbReference>
<protein>
    <recommendedName>
        <fullName evidence="3">UDENN domain-containing protein</fullName>
    </recommendedName>
</protein>
<evidence type="ECO:0000256" key="2">
    <source>
        <dbReference type="SAM" id="MobiDB-lite"/>
    </source>
</evidence>
<feature type="coiled-coil region" evidence="1">
    <location>
        <begin position="935"/>
        <end position="1087"/>
    </location>
</feature>
<evidence type="ECO:0000256" key="1">
    <source>
        <dbReference type="SAM" id="Coils"/>
    </source>
</evidence>
<dbReference type="Pfam" id="PF02141">
    <property type="entry name" value="DENN"/>
    <property type="match status" value="1"/>
</dbReference>
<evidence type="ECO:0000259" key="3">
    <source>
        <dbReference type="PROSITE" id="PS50211"/>
    </source>
</evidence>
<dbReference type="PANTHER" id="PTHR23159:SF31">
    <property type="entry name" value="CENTROSOME-ASSOCIATED PROTEIN CEP250 ISOFORM X1"/>
    <property type="match status" value="1"/>
</dbReference>
<dbReference type="PROSITE" id="PS50211">
    <property type="entry name" value="DENN"/>
    <property type="match status" value="1"/>
</dbReference>
<dbReference type="SUPFAM" id="SSF52058">
    <property type="entry name" value="L domain-like"/>
    <property type="match status" value="1"/>
</dbReference>
<feature type="compositionally biased region" description="Polar residues" evidence="2">
    <location>
        <begin position="114"/>
        <end position="124"/>
    </location>
</feature>
<dbReference type="InterPro" id="IPR032675">
    <property type="entry name" value="LRR_dom_sf"/>
</dbReference>
<feature type="compositionally biased region" description="Polar residues" evidence="2">
    <location>
        <begin position="63"/>
        <end position="91"/>
    </location>
</feature>
<dbReference type="InterPro" id="IPR001194">
    <property type="entry name" value="cDENN_dom"/>
</dbReference>
<proteinExistence type="predicted"/>
<dbReference type="Pfam" id="PF13855">
    <property type="entry name" value="LRR_8"/>
    <property type="match status" value="1"/>
</dbReference>
<dbReference type="Gene3D" id="3.40.50.11500">
    <property type="match status" value="1"/>
</dbReference>
<dbReference type="InParanoid" id="A0A2R5GAI6"/>
<feature type="region of interest" description="Disordered" evidence="2">
    <location>
        <begin position="63"/>
        <end position="92"/>
    </location>
</feature>
<keyword evidence="1" id="KW-0175">Coiled coil</keyword>
<feature type="coiled-coil region" evidence="1">
    <location>
        <begin position="20"/>
        <end position="54"/>
    </location>
</feature>
<dbReference type="InterPro" id="IPR043153">
    <property type="entry name" value="DENN_C"/>
</dbReference>
<evidence type="ECO:0000313" key="5">
    <source>
        <dbReference type="Proteomes" id="UP000241890"/>
    </source>
</evidence>
<keyword evidence="5" id="KW-1185">Reference proteome</keyword>
<feature type="region of interest" description="Disordered" evidence="2">
    <location>
        <begin position="1101"/>
        <end position="1142"/>
    </location>
</feature>
<organism evidence="4 5">
    <name type="scientific">Hondaea fermentalgiana</name>
    <dbReference type="NCBI Taxonomy" id="2315210"/>
    <lineage>
        <taxon>Eukaryota</taxon>
        <taxon>Sar</taxon>
        <taxon>Stramenopiles</taxon>
        <taxon>Bigyra</taxon>
        <taxon>Labyrinthulomycetes</taxon>
        <taxon>Thraustochytrida</taxon>
        <taxon>Thraustochytriidae</taxon>
        <taxon>Hondaea</taxon>
    </lineage>
</organism>
<comment type="caution">
    <text evidence="4">The sequence shown here is derived from an EMBL/GenBank/DDBJ whole genome shotgun (WGS) entry which is preliminary data.</text>
</comment>
<dbReference type="InterPro" id="IPR037516">
    <property type="entry name" value="Tripartite_DENN"/>
</dbReference>
<dbReference type="OrthoDB" id="1060944at2759"/>
<dbReference type="PANTHER" id="PTHR23159">
    <property type="entry name" value="CENTROSOMAL PROTEIN 2"/>
    <property type="match status" value="1"/>
</dbReference>
<evidence type="ECO:0000313" key="4">
    <source>
        <dbReference type="EMBL" id="GBG26758.1"/>
    </source>
</evidence>
<feature type="domain" description="UDENN" evidence="3">
    <location>
        <begin position="139"/>
        <end position="554"/>
    </location>
</feature>
<dbReference type="Proteomes" id="UP000241890">
    <property type="component" value="Unassembled WGS sequence"/>
</dbReference>
<feature type="coiled-coil region" evidence="1">
    <location>
        <begin position="694"/>
        <end position="781"/>
    </location>
</feature>